<evidence type="ECO:0000256" key="6">
    <source>
        <dbReference type="ARBA" id="ARBA00022989"/>
    </source>
</evidence>
<comment type="subcellular location">
    <subcellularLocation>
        <location evidence="1">Cell membrane</location>
        <topology evidence="1">Multi-pass membrane protein</topology>
    </subcellularLocation>
</comment>
<protein>
    <recommendedName>
        <fullName evidence="3">Arginine/agmatine antiporter</fullName>
    </recommendedName>
</protein>
<comment type="function">
    <text evidence="8">Major component of the acid-resistance (AR) system allowing enteric pathogens to survive the acidic environment in the stomach. Exchanges extracellular arginine for its intracellular decarboxylation product agmatine (Agm) thereby expelling intracellular protons. Probably undergoes several conformational states in order to translocate the substrate across the membrane; keeps the substrate accessible to only 1 side of the membrane at a time by opening and closing 3 membrane-internal gates.</text>
</comment>
<accession>A0A839F9A0</accession>
<dbReference type="PANTHER" id="PTHR42770">
    <property type="entry name" value="AMINO ACID TRANSPORTER-RELATED"/>
    <property type="match status" value="1"/>
</dbReference>
<reference evidence="10 11" key="1">
    <citation type="submission" date="2020-07" db="EMBL/GenBank/DDBJ databases">
        <title>Genomic Encyclopedia of Type Strains, Phase IV (KMG-V): Genome sequencing to study the core and pangenomes of soil and plant-associated prokaryotes.</title>
        <authorList>
            <person name="Whitman W."/>
        </authorList>
    </citation>
    <scope>NUCLEOTIDE SEQUENCE [LARGE SCALE GENOMIC DNA]</scope>
    <source>
        <strain evidence="10 11">RH2WT43</strain>
    </source>
</reference>
<feature type="transmembrane region" description="Helical" evidence="9">
    <location>
        <begin position="414"/>
        <end position="432"/>
    </location>
</feature>
<sequence length="445" mass="45313">MAAPTDPPRAALGLATAIAIVAGNMIGSGLFLLPASLAPYGPAALLGWGASALGGLALAFVFADLGRRLPCSGGPYAFARAAFGDGAGFAIAWSYWVSIWCANAAIAVAFAGYLGSLFAPAATATGAPLAALGALWACTLANALGVRSAGLVQLVTTVLKLLPLLVLVLLAAPELPHAPWQPFNRSGESLWSVALGTTALTLWAFLGVESATVVAQDVEHPRRNLPRATLIGSAIAIVVTVLACSVVGAIVPADVLATSSAPFADAASRLWGAKAGVLFAATAAVACFGALNGWVLLQGQLPLAAARDGVLPAWFARVDERGTPLQGLLAGSALASMLVLANYQENLVGLFTFSILLSTAACLLPYVVCSAAALRGADRMTANGTRSSRVVARLVAAFALVFSIAALIGTGAKALLWGLVLVAAGWPIHWHLRRTSRVNQAATPR</sequence>
<feature type="transmembrane region" description="Helical" evidence="9">
    <location>
        <begin position="390"/>
        <end position="408"/>
    </location>
</feature>
<evidence type="ECO:0000256" key="4">
    <source>
        <dbReference type="ARBA" id="ARBA00022475"/>
    </source>
</evidence>
<feature type="transmembrane region" description="Helical" evidence="9">
    <location>
        <begin position="45"/>
        <end position="66"/>
    </location>
</feature>
<keyword evidence="4" id="KW-1003">Cell membrane</keyword>
<evidence type="ECO:0000256" key="1">
    <source>
        <dbReference type="ARBA" id="ARBA00004651"/>
    </source>
</evidence>
<feature type="transmembrane region" description="Helical" evidence="9">
    <location>
        <begin position="229"/>
        <end position="251"/>
    </location>
</feature>
<keyword evidence="7 9" id="KW-0472">Membrane</keyword>
<keyword evidence="6 9" id="KW-1133">Transmembrane helix</keyword>
<evidence type="ECO:0000256" key="7">
    <source>
        <dbReference type="ARBA" id="ARBA00023136"/>
    </source>
</evidence>
<evidence type="ECO:0000256" key="3">
    <source>
        <dbReference type="ARBA" id="ARBA00021069"/>
    </source>
</evidence>
<dbReference type="Proteomes" id="UP000550401">
    <property type="component" value="Unassembled WGS sequence"/>
</dbReference>
<feature type="transmembrane region" description="Helical" evidence="9">
    <location>
        <begin position="117"/>
        <end position="138"/>
    </location>
</feature>
<feature type="transmembrane region" description="Helical" evidence="9">
    <location>
        <begin position="325"/>
        <end position="343"/>
    </location>
</feature>
<feature type="transmembrane region" description="Helical" evidence="9">
    <location>
        <begin position="349"/>
        <end position="369"/>
    </location>
</feature>
<dbReference type="InterPro" id="IPR002293">
    <property type="entry name" value="AA/rel_permease1"/>
</dbReference>
<evidence type="ECO:0000313" key="11">
    <source>
        <dbReference type="Proteomes" id="UP000550401"/>
    </source>
</evidence>
<evidence type="ECO:0000313" key="10">
    <source>
        <dbReference type="EMBL" id="MBA8888711.1"/>
    </source>
</evidence>
<dbReference type="PANTHER" id="PTHR42770:SF18">
    <property type="entry name" value="ARGININE_AGMATINE ANTIPORTER"/>
    <property type="match status" value="1"/>
</dbReference>
<feature type="transmembrane region" description="Helical" evidence="9">
    <location>
        <begin position="150"/>
        <end position="170"/>
    </location>
</feature>
<feature type="transmembrane region" description="Helical" evidence="9">
    <location>
        <begin position="87"/>
        <end position="111"/>
    </location>
</feature>
<feature type="transmembrane region" description="Helical" evidence="9">
    <location>
        <begin position="12"/>
        <end position="33"/>
    </location>
</feature>
<dbReference type="InterPro" id="IPR050367">
    <property type="entry name" value="APC_superfamily"/>
</dbReference>
<evidence type="ECO:0000256" key="9">
    <source>
        <dbReference type="SAM" id="Phobius"/>
    </source>
</evidence>
<dbReference type="RefSeq" id="WP_182531768.1">
    <property type="nucleotide sequence ID" value="NZ_JACGXL010000005.1"/>
</dbReference>
<dbReference type="Gene3D" id="1.20.1740.10">
    <property type="entry name" value="Amino acid/polyamine transporter I"/>
    <property type="match status" value="1"/>
</dbReference>
<feature type="transmembrane region" description="Helical" evidence="9">
    <location>
        <begin position="190"/>
        <end position="208"/>
    </location>
</feature>
<evidence type="ECO:0000256" key="5">
    <source>
        <dbReference type="ARBA" id="ARBA00022692"/>
    </source>
</evidence>
<dbReference type="Pfam" id="PF13520">
    <property type="entry name" value="AA_permease_2"/>
    <property type="match status" value="1"/>
</dbReference>
<keyword evidence="11" id="KW-1185">Reference proteome</keyword>
<comment type="caution">
    <text evidence="10">The sequence shown here is derived from an EMBL/GenBank/DDBJ whole genome shotgun (WGS) entry which is preliminary data.</text>
</comment>
<dbReference type="AlphaFoldDB" id="A0A839F9A0"/>
<feature type="transmembrane region" description="Helical" evidence="9">
    <location>
        <begin position="271"/>
        <end position="297"/>
    </location>
</feature>
<dbReference type="GO" id="GO:0022857">
    <property type="term" value="F:transmembrane transporter activity"/>
    <property type="evidence" value="ECO:0007669"/>
    <property type="project" value="InterPro"/>
</dbReference>
<evidence type="ECO:0000256" key="8">
    <source>
        <dbReference type="ARBA" id="ARBA00045636"/>
    </source>
</evidence>
<dbReference type="GO" id="GO:0005886">
    <property type="term" value="C:plasma membrane"/>
    <property type="evidence" value="ECO:0007669"/>
    <property type="project" value="UniProtKB-SubCell"/>
</dbReference>
<dbReference type="PIRSF" id="PIRSF006060">
    <property type="entry name" value="AA_transporter"/>
    <property type="match status" value="1"/>
</dbReference>
<keyword evidence="5 9" id="KW-0812">Transmembrane</keyword>
<dbReference type="EMBL" id="JACGXL010000005">
    <property type="protein sequence ID" value="MBA8888711.1"/>
    <property type="molecule type" value="Genomic_DNA"/>
</dbReference>
<comment type="similarity">
    <text evidence="2">Belongs to the amino acid-polyamine-organocation (APC) superfamily. Basic amino acid/polyamine antiporter (APA) (TC 2.A.3.2) family.</text>
</comment>
<name>A0A839F9A0_9GAMM</name>
<evidence type="ECO:0000256" key="2">
    <source>
        <dbReference type="ARBA" id="ARBA00008220"/>
    </source>
</evidence>
<proteinExistence type="inferred from homology"/>
<organism evidence="10 11">
    <name type="scientific">Dokdonella fugitiva</name>
    <dbReference type="NCBI Taxonomy" id="328517"/>
    <lineage>
        <taxon>Bacteria</taxon>
        <taxon>Pseudomonadati</taxon>
        <taxon>Pseudomonadota</taxon>
        <taxon>Gammaproteobacteria</taxon>
        <taxon>Lysobacterales</taxon>
        <taxon>Rhodanobacteraceae</taxon>
        <taxon>Dokdonella</taxon>
    </lineage>
</organism>
<gene>
    <name evidence="10" type="ORF">FHW12_002947</name>
</gene>